<dbReference type="GO" id="GO:0014069">
    <property type="term" value="C:postsynaptic density"/>
    <property type="evidence" value="ECO:0007669"/>
    <property type="project" value="TreeGrafter"/>
</dbReference>
<protein>
    <recommendedName>
        <fullName evidence="6">Reticulon</fullName>
    </recommendedName>
</protein>
<proteinExistence type="predicted"/>
<evidence type="ECO:0000256" key="6">
    <source>
        <dbReference type="RuleBase" id="RU210713"/>
    </source>
</evidence>
<evidence type="ECO:0000313" key="8">
    <source>
        <dbReference type="Ensembl" id="ENSPMRP00000031547.1"/>
    </source>
</evidence>
<dbReference type="GeneTree" id="ENSGT00990000210567"/>
<dbReference type="GO" id="GO:0030182">
    <property type="term" value="P:neuron differentiation"/>
    <property type="evidence" value="ECO:0007669"/>
    <property type="project" value="TreeGrafter"/>
</dbReference>
<dbReference type="InterPro" id="IPR003388">
    <property type="entry name" value="Reticulon"/>
</dbReference>
<reference evidence="8" key="2">
    <citation type="submission" date="2025-09" db="UniProtKB">
        <authorList>
            <consortium name="Ensembl"/>
        </authorList>
    </citation>
    <scope>IDENTIFICATION</scope>
</reference>
<dbReference type="Pfam" id="PF02453">
    <property type="entry name" value="Reticulon"/>
    <property type="match status" value="1"/>
</dbReference>
<keyword evidence="9" id="KW-1185">Reference proteome</keyword>
<keyword evidence="4 6" id="KW-1133">Transmembrane helix</keyword>
<dbReference type="InterPro" id="IPR046964">
    <property type="entry name" value="RTN1-4"/>
</dbReference>
<dbReference type="GO" id="GO:0043005">
    <property type="term" value="C:neuron projection"/>
    <property type="evidence" value="ECO:0007669"/>
    <property type="project" value="TreeGrafter"/>
</dbReference>
<dbReference type="PROSITE" id="PS50845">
    <property type="entry name" value="RETICULON"/>
    <property type="match status" value="1"/>
</dbReference>
<feature type="transmembrane region" description="Helical" evidence="6">
    <location>
        <begin position="64"/>
        <end position="82"/>
    </location>
</feature>
<dbReference type="GO" id="GO:0005789">
    <property type="term" value="C:endoplasmic reticulum membrane"/>
    <property type="evidence" value="ECO:0007669"/>
    <property type="project" value="UniProtKB-SubCell"/>
</dbReference>
<dbReference type="PANTHER" id="PTHR45799:SF1">
    <property type="entry name" value="RETICULON-4"/>
    <property type="match status" value="1"/>
</dbReference>
<evidence type="ECO:0000256" key="5">
    <source>
        <dbReference type="ARBA" id="ARBA00023136"/>
    </source>
</evidence>
<dbReference type="Proteomes" id="UP000472272">
    <property type="component" value="Unplaced"/>
</dbReference>
<keyword evidence="3" id="KW-0256">Endoplasmic reticulum</keyword>
<organism evidence="8 9">
    <name type="scientific">Podarcis muralis</name>
    <name type="common">Wall lizard</name>
    <name type="synonym">Lacerta muralis</name>
    <dbReference type="NCBI Taxonomy" id="64176"/>
    <lineage>
        <taxon>Eukaryota</taxon>
        <taxon>Metazoa</taxon>
        <taxon>Chordata</taxon>
        <taxon>Craniata</taxon>
        <taxon>Vertebrata</taxon>
        <taxon>Euteleostomi</taxon>
        <taxon>Lepidosauria</taxon>
        <taxon>Squamata</taxon>
        <taxon>Bifurcata</taxon>
        <taxon>Unidentata</taxon>
        <taxon>Episquamata</taxon>
        <taxon>Laterata</taxon>
        <taxon>Lacertibaenia</taxon>
        <taxon>Lacertidae</taxon>
        <taxon>Podarcis</taxon>
    </lineage>
</organism>
<sequence>MLVYWSGDFLLKSHTSNIESACDKCGLVCQLLRKKGNNNKNQLCINAEFNCLFPMDDFVDSLKFVVWMWLFTYVGALFNGLASLKPALISLFTIPLGYEKHRVEIDHSCEINSTPHRGGG</sequence>
<name>A0A670K9R5_PODMU</name>
<dbReference type="GO" id="GO:0007420">
    <property type="term" value="P:brain development"/>
    <property type="evidence" value="ECO:0007669"/>
    <property type="project" value="TreeGrafter"/>
</dbReference>
<accession>A0A670K9R5</accession>
<evidence type="ECO:0000256" key="1">
    <source>
        <dbReference type="ARBA" id="ARBA00004477"/>
    </source>
</evidence>
<dbReference type="PANTHER" id="PTHR45799">
    <property type="entry name" value="RETICULON-LIKE PROTEIN"/>
    <property type="match status" value="1"/>
</dbReference>
<keyword evidence="5 6" id="KW-0472">Membrane</keyword>
<reference evidence="8" key="1">
    <citation type="submission" date="2025-08" db="UniProtKB">
        <authorList>
            <consortium name="Ensembl"/>
        </authorList>
    </citation>
    <scope>IDENTIFICATION</scope>
</reference>
<dbReference type="AlphaFoldDB" id="A0A670K9R5"/>
<evidence type="ECO:0000313" key="9">
    <source>
        <dbReference type="Proteomes" id="UP000472272"/>
    </source>
</evidence>
<keyword evidence="2 6" id="KW-0812">Transmembrane</keyword>
<dbReference type="Ensembl" id="ENSPMRT00000033462.1">
    <property type="protein sequence ID" value="ENSPMRP00000031547.1"/>
    <property type="gene ID" value="ENSPMRG00000020440.1"/>
</dbReference>
<feature type="domain" description="Reticulon" evidence="7">
    <location>
        <begin position="52"/>
        <end position="120"/>
    </location>
</feature>
<dbReference type="GO" id="GO:0071787">
    <property type="term" value="P:endoplasmic reticulum tubular network formation"/>
    <property type="evidence" value="ECO:0007669"/>
    <property type="project" value="TreeGrafter"/>
</dbReference>
<evidence type="ECO:0000256" key="3">
    <source>
        <dbReference type="ARBA" id="ARBA00022824"/>
    </source>
</evidence>
<evidence type="ECO:0000256" key="2">
    <source>
        <dbReference type="ARBA" id="ARBA00022692"/>
    </source>
</evidence>
<evidence type="ECO:0000259" key="7">
    <source>
        <dbReference type="PROSITE" id="PS50845"/>
    </source>
</evidence>
<comment type="caution">
    <text evidence="6">Lacks conserved residue(s) required for the propagation of feature annotation.</text>
</comment>
<evidence type="ECO:0000256" key="4">
    <source>
        <dbReference type="ARBA" id="ARBA00022989"/>
    </source>
</evidence>
<comment type="subcellular location">
    <subcellularLocation>
        <location evidence="1">Endoplasmic reticulum membrane</location>
        <topology evidence="1">Multi-pass membrane protein</topology>
    </subcellularLocation>
</comment>